<dbReference type="AlphaFoldDB" id="A0A2I0TYN5"/>
<keyword evidence="3" id="KW-1185">Reference proteome</keyword>
<reference evidence="3" key="1">
    <citation type="submission" date="2017-11" db="EMBL/GenBank/DDBJ databases">
        <authorList>
            <person name="Lima N.C."/>
            <person name="Parody-Merino A.M."/>
            <person name="Battley P.F."/>
            <person name="Fidler A.E."/>
            <person name="Prosdocimi F."/>
        </authorList>
    </citation>
    <scope>NUCLEOTIDE SEQUENCE [LARGE SCALE GENOMIC DNA]</scope>
</reference>
<keyword evidence="1" id="KW-1133">Transmembrane helix</keyword>
<sequence length="171" mass="19250">MVMVNSSKSKWEQVTSAIPHGSVLGPDLFNIFVSDINSGIECTLSQFANDTKLHGETVIYRLLIQSTAIDFFVTMIIITVLCRIIDCHLTKGQMSLRNQTEAEEDMKISSSTEAERLLWSSGVHWADQVHMIFQGVHILLRIFVLSSDINPIIYSLFSSHFSSYCQDLVCC</sequence>
<reference evidence="3" key="2">
    <citation type="submission" date="2017-12" db="EMBL/GenBank/DDBJ databases">
        <title>Genome sequence of the Bar-tailed Godwit (Limosa lapponica baueri).</title>
        <authorList>
            <person name="Lima N.C.B."/>
            <person name="Parody-Merino A.M."/>
            <person name="Battley P.F."/>
            <person name="Fidler A.E."/>
            <person name="Prosdocimi F."/>
        </authorList>
    </citation>
    <scope>NUCLEOTIDE SEQUENCE [LARGE SCALE GENOMIC DNA]</scope>
</reference>
<dbReference type="OrthoDB" id="9902985at2759"/>
<evidence type="ECO:0000313" key="2">
    <source>
        <dbReference type="EMBL" id="PKU38937.1"/>
    </source>
</evidence>
<dbReference type="Proteomes" id="UP000233556">
    <property type="component" value="Unassembled WGS sequence"/>
</dbReference>
<keyword evidence="2" id="KW-0808">Transferase</keyword>
<name>A0A2I0TYN5_LIMLA</name>
<evidence type="ECO:0000256" key="1">
    <source>
        <dbReference type="SAM" id="Phobius"/>
    </source>
</evidence>
<keyword evidence="2" id="KW-0548">Nucleotidyltransferase</keyword>
<dbReference type="GO" id="GO:0003964">
    <property type="term" value="F:RNA-directed DNA polymerase activity"/>
    <property type="evidence" value="ECO:0007669"/>
    <property type="project" value="UniProtKB-KW"/>
</dbReference>
<dbReference type="EMBL" id="KZ506615">
    <property type="protein sequence ID" value="PKU38937.1"/>
    <property type="molecule type" value="Genomic_DNA"/>
</dbReference>
<accession>A0A2I0TYN5</accession>
<gene>
    <name evidence="2" type="ORF">llap_10762</name>
</gene>
<keyword evidence="2" id="KW-0695">RNA-directed DNA polymerase</keyword>
<dbReference type="SUPFAM" id="SSF81321">
    <property type="entry name" value="Family A G protein-coupled receptor-like"/>
    <property type="match status" value="1"/>
</dbReference>
<keyword evidence="1" id="KW-0812">Transmembrane</keyword>
<dbReference type="Gene3D" id="1.20.1070.10">
    <property type="entry name" value="Rhodopsin 7-helix transmembrane proteins"/>
    <property type="match status" value="1"/>
</dbReference>
<feature type="transmembrane region" description="Helical" evidence="1">
    <location>
        <begin position="62"/>
        <end position="85"/>
    </location>
</feature>
<protein>
    <submittedName>
        <fullName evidence="2">Rna-directed dna polymerase from mobile element jockey-like</fullName>
    </submittedName>
</protein>
<evidence type="ECO:0000313" key="3">
    <source>
        <dbReference type="Proteomes" id="UP000233556"/>
    </source>
</evidence>
<proteinExistence type="predicted"/>
<keyword evidence="1" id="KW-0472">Membrane</keyword>
<organism evidence="2 3">
    <name type="scientific">Limosa lapponica baueri</name>
    <dbReference type="NCBI Taxonomy" id="1758121"/>
    <lineage>
        <taxon>Eukaryota</taxon>
        <taxon>Metazoa</taxon>
        <taxon>Chordata</taxon>
        <taxon>Craniata</taxon>
        <taxon>Vertebrata</taxon>
        <taxon>Euteleostomi</taxon>
        <taxon>Archelosauria</taxon>
        <taxon>Archosauria</taxon>
        <taxon>Dinosauria</taxon>
        <taxon>Saurischia</taxon>
        <taxon>Theropoda</taxon>
        <taxon>Coelurosauria</taxon>
        <taxon>Aves</taxon>
        <taxon>Neognathae</taxon>
        <taxon>Neoaves</taxon>
        <taxon>Charadriiformes</taxon>
        <taxon>Scolopacidae</taxon>
        <taxon>Limosa</taxon>
    </lineage>
</organism>